<dbReference type="HOGENOM" id="CLU_024970_3_0_9"/>
<dbReference type="Gene3D" id="3.30.950.30">
    <property type="entry name" value="Schlafen, AAA domain"/>
    <property type="match status" value="1"/>
</dbReference>
<dbReference type="Gene3D" id="3.30.565.60">
    <property type="match status" value="1"/>
</dbReference>
<dbReference type="RefSeq" id="WP_002595719.1">
    <property type="nucleotide sequence ID" value="NZ_KB851020.1"/>
</dbReference>
<dbReference type="EMBL" id="AGYR01000023">
    <property type="protein sequence ID" value="ENZ15233.1"/>
    <property type="molecule type" value="Genomic_DNA"/>
</dbReference>
<accession>A0A0E2HPQ0</accession>
<feature type="domain" description="Schlafen AlbA-2" evidence="1">
    <location>
        <begin position="3"/>
        <end position="108"/>
    </location>
</feature>
<dbReference type="Proteomes" id="UP000013085">
    <property type="component" value="Unassembled WGS sequence"/>
</dbReference>
<comment type="caution">
    <text evidence="2">The sequence shown here is derived from an EMBL/GenBank/DDBJ whole genome shotgun (WGS) entry which is preliminary data.</text>
</comment>
<protein>
    <recommendedName>
        <fullName evidence="1">Schlafen AlbA-2 domain-containing protein</fullName>
    </recommendedName>
</protein>
<dbReference type="SUPFAM" id="SSF46785">
    <property type="entry name" value="Winged helix' DNA-binding domain"/>
    <property type="match status" value="1"/>
</dbReference>
<name>A0A0E2HPQ0_9FIRM</name>
<dbReference type="InterPro" id="IPR007421">
    <property type="entry name" value="Schlafen_AlbA_2_dom"/>
</dbReference>
<evidence type="ECO:0000259" key="1">
    <source>
        <dbReference type="Pfam" id="PF04326"/>
    </source>
</evidence>
<dbReference type="InterPro" id="IPR038461">
    <property type="entry name" value="Schlafen_AlbA_2_dom_sf"/>
</dbReference>
<dbReference type="AlphaFoldDB" id="A0A0E2HPQ0"/>
<dbReference type="PATRIC" id="fig|999408.3.peg.2464"/>
<proteinExistence type="predicted"/>
<dbReference type="PANTHER" id="PTHR30595">
    <property type="entry name" value="GLPR-RELATED TRANSCRIPTIONAL REPRESSOR"/>
    <property type="match status" value="1"/>
</dbReference>
<dbReference type="Pfam" id="PF13412">
    <property type="entry name" value="HTH_24"/>
    <property type="match status" value="1"/>
</dbReference>
<dbReference type="Pfam" id="PF13749">
    <property type="entry name" value="HATPase_c_4"/>
    <property type="match status" value="1"/>
</dbReference>
<evidence type="ECO:0000313" key="2">
    <source>
        <dbReference type="EMBL" id="ENZ15233.1"/>
    </source>
</evidence>
<dbReference type="InterPro" id="IPR038475">
    <property type="entry name" value="RecG_C_sf"/>
</dbReference>
<dbReference type="Gene3D" id="1.10.10.10">
    <property type="entry name" value="Winged helix-like DNA-binding domain superfamily/Winged helix DNA-binding domain"/>
    <property type="match status" value="1"/>
</dbReference>
<sequence length="449" mass="51393">MAESQNIEYKESWRDEYLKWICGFANAQGGKIYIGKKDDGTVIGVSDAKKLMEDIPNKIQNKLGIVADVNLLAENGLEYIEIVVLPWAFPVNYDGEYHYRSGSTKQQLKGNALTHFLMSKTGMKWESAPVSNISVEDLDKESFDIFRREALRSGRMTKKDLDISNEELLDKLDLLEDGKLKRSAALCFYREPEKVIGGCYVKIGKFEGSEILYQDEFHGSLILMADRVIDFIYLKYLKAAISYHKETRVETYPFAREAVREAVYNALIHSDWSDNNPIQIRIEDEVMYISNSSLLPPDFTAETMMHSHRSMPLNPEIADVFYRAGYIERWGRGIQKICDACREHGADEPVYTVQSNYVMVKFAALESAIVRDSKVPKVQSEPLDEPLENLLEKRILENIKKNPRVTYDELAARLETSRSSIKREIGKMNAGGLIERVGGKRYGHWKILE</sequence>
<dbReference type="InterPro" id="IPR036388">
    <property type="entry name" value="WH-like_DNA-bd_sf"/>
</dbReference>
<reference evidence="2 3" key="1">
    <citation type="submission" date="2013-01" db="EMBL/GenBank/DDBJ databases">
        <title>The Genome Sequence of Clostridium clostridioforme 90A8.</title>
        <authorList>
            <consortium name="The Broad Institute Genome Sequencing Platform"/>
            <person name="Earl A."/>
            <person name="Ward D."/>
            <person name="Feldgarden M."/>
            <person name="Gevers D."/>
            <person name="Courvalin P."/>
            <person name="Lambert T."/>
            <person name="Walker B."/>
            <person name="Young S.K."/>
            <person name="Zeng Q."/>
            <person name="Gargeya S."/>
            <person name="Fitzgerald M."/>
            <person name="Haas B."/>
            <person name="Abouelleil A."/>
            <person name="Alvarado L."/>
            <person name="Arachchi H.M."/>
            <person name="Berlin A.M."/>
            <person name="Chapman S.B."/>
            <person name="Dewar J."/>
            <person name="Goldberg J."/>
            <person name="Griggs A."/>
            <person name="Gujja S."/>
            <person name="Hansen M."/>
            <person name="Howarth C."/>
            <person name="Imamovic A."/>
            <person name="Larimer J."/>
            <person name="McCowan C."/>
            <person name="Murphy C."/>
            <person name="Neiman D."/>
            <person name="Pearson M."/>
            <person name="Priest M."/>
            <person name="Roberts A."/>
            <person name="Saif S."/>
            <person name="Shea T."/>
            <person name="Sisk P."/>
            <person name="Sykes S."/>
            <person name="Wortman J."/>
            <person name="Nusbaum C."/>
            <person name="Birren B."/>
        </authorList>
    </citation>
    <scope>NUCLEOTIDE SEQUENCE [LARGE SCALE GENOMIC DNA]</scope>
    <source>
        <strain evidence="2 3">90A8</strain>
    </source>
</reference>
<dbReference type="PANTHER" id="PTHR30595:SF6">
    <property type="entry name" value="SCHLAFEN ALBA-2 DOMAIN-CONTAINING PROTEIN"/>
    <property type="match status" value="1"/>
</dbReference>
<dbReference type="InterPro" id="IPR036390">
    <property type="entry name" value="WH_DNA-bd_sf"/>
</dbReference>
<evidence type="ECO:0000313" key="3">
    <source>
        <dbReference type="Proteomes" id="UP000013085"/>
    </source>
</evidence>
<gene>
    <name evidence="2" type="ORF">HMPREF1090_02293</name>
</gene>
<dbReference type="Pfam" id="PF04326">
    <property type="entry name" value="SLFN_AlbA_2"/>
    <property type="match status" value="1"/>
</dbReference>
<organism evidence="2 3">
    <name type="scientific">[Clostridium] clostridioforme 90A8</name>
    <dbReference type="NCBI Taxonomy" id="999408"/>
    <lineage>
        <taxon>Bacteria</taxon>
        <taxon>Bacillati</taxon>
        <taxon>Bacillota</taxon>
        <taxon>Clostridia</taxon>
        <taxon>Lachnospirales</taxon>
        <taxon>Lachnospiraceae</taxon>
        <taxon>Enterocloster</taxon>
    </lineage>
</organism>